<dbReference type="Pfam" id="PF13320">
    <property type="entry name" value="GH123_cat"/>
    <property type="match status" value="1"/>
</dbReference>
<evidence type="ECO:0000313" key="2">
    <source>
        <dbReference type="EMBL" id="MFD0870315.1"/>
    </source>
</evidence>
<protein>
    <submittedName>
        <fullName evidence="2">DUF4091 domain-containing protein</fullName>
    </submittedName>
</protein>
<dbReference type="InterPro" id="IPR025150">
    <property type="entry name" value="GH123_cat"/>
</dbReference>
<comment type="caution">
    <text evidence="2">The sequence shown here is derived from an EMBL/GenBank/DDBJ whole genome shotgun (WGS) entry which is preliminary data.</text>
</comment>
<keyword evidence="3" id="KW-1185">Reference proteome</keyword>
<evidence type="ECO:0000313" key="3">
    <source>
        <dbReference type="Proteomes" id="UP001597120"/>
    </source>
</evidence>
<dbReference type="Proteomes" id="UP001597120">
    <property type="component" value="Unassembled WGS sequence"/>
</dbReference>
<name>A0ABW3D9Z1_9BACL</name>
<reference evidence="3" key="1">
    <citation type="journal article" date="2019" name="Int. J. Syst. Evol. Microbiol.">
        <title>The Global Catalogue of Microorganisms (GCM) 10K type strain sequencing project: providing services to taxonomists for standard genome sequencing and annotation.</title>
        <authorList>
            <consortium name="The Broad Institute Genomics Platform"/>
            <consortium name="The Broad Institute Genome Sequencing Center for Infectious Disease"/>
            <person name="Wu L."/>
            <person name="Ma J."/>
        </authorList>
    </citation>
    <scope>NUCLEOTIDE SEQUENCE [LARGE SCALE GENOMIC DNA]</scope>
    <source>
        <strain evidence="3">CCUG 57263</strain>
    </source>
</reference>
<dbReference type="EMBL" id="JBHTIU010000043">
    <property type="protein sequence ID" value="MFD0870315.1"/>
    <property type="molecule type" value="Genomic_DNA"/>
</dbReference>
<proteinExistence type="predicted"/>
<feature type="domain" description="Glycoside hydrolase 123 catalytic" evidence="1">
    <location>
        <begin position="172"/>
        <end position="502"/>
    </location>
</feature>
<gene>
    <name evidence="2" type="ORF">ACFQ03_14235</name>
</gene>
<dbReference type="RefSeq" id="WP_144933747.1">
    <property type="nucleotide sequence ID" value="NZ_JBHTIU010000043.1"/>
</dbReference>
<sequence>MKTGSYKLETRCLSSLVKVFPDEELNARAYTKGSALSNEMYSFQIAYRSDLLLKWLEVKVESELNEVLSVRSVGLVPAEMVAYHDHDEHILRSTPGLYPDPLYNIAEEGLAGLPGNWRSLWVEADLQGKVKPGHYPIRVLFMHAGECLAEETFELEVIGAELPEQQLKYTNWFHTDCLATYYSYEIFSEEHWRAIDNFVQTAVKHGMNMILTPLFTPPLDTRVGGERPTVQLVDVEKSGDTYRFGFDKLKRWVELCSRNGVRYFEFSHLFTQWGVKHAPKIMAVENGTEKRIFGWETDATGDDYRGFLSQFLPELVRFIQTNGLEERSFFHVSDEPHKEHLENYQKASDLLKQYLADFPMIDALSDYEFYDKGYVKNPIPATNHIEPFLENKVPNLWTYYCCSQYKEVSNRFLNMPSARNRILGYQLYKFDIAGFLHWGYNFWYAQYSIRPIDPYTNTDSNYGFPAGDAFVVYPGPDGQAIESLRLKVFYDAFQDLRALKLLESLIGREQVLELIEEELEEEITFRTYPREEEWLLNKREQINRMIKDSLSQ</sequence>
<evidence type="ECO:0000259" key="1">
    <source>
        <dbReference type="Pfam" id="PF13320"/>
    </source>
</evidence>
<accession>A0ABW3D9Z1</accession>
<organism evidence="2 3">
    <name type="scientific">Paenibacillus residui</name>
    <dbReference type="NCBI Taxonomy" id="629724"/>
    <lineage>
        <taxon>Bacteria</taxon>
        <taxon>Bacillati</taxon>
        <taxon>Bacillota</taxon>
        <taxon>Bacilli</taxon>
        <taxon>Bacillales</taxon>
        <taxon>Paenibacillaceae</taxon>
        <taxon>Paenibacillus</taxon>
    </lineage>
</organism>